<feature type="domain" description="Tyrosine-protein phosphatase" evidence="2">
    <location>
        <begin position="127"/>
        <end position="339"/>
    </location>
</feature>
<evidence type="ECO:0000259" key="2">
    <source>
        <dbReference type="PROSITE" id="PS50055"/>
    </source>
</evidence>
<dbReference type="InterPro" id="IPR029021">
    <property type="entry name" value="Prot-tyrosine_phosphatase-like"/>
</dbReference>
<dbReference type="OrthoDB" id="6058203at2759"/>
<evidence type="ECO:0000313" key="6">
    <source>
        <dbReference type="WBParaSite" id="ASIM_0001665801-mRNA-1"/>
    </source>
</evidence>
<feature type="compositionally biased region" description="Basic residues" evidence="1">
    <location>
        <begin position="48"/>
        <end position="66"/>
    </location>
</feature>
<dbReference type="WBParaSite" id="ASIM_0001665801-mRNA-1">
    <property type="protein sequence ID" value="ASIM_0001665801-mRNA-1"/>
    <property type="gene ID" value="ASIM_0001665801"/>
</dbReference>
<feature type="region of interest" description="Disordered" evidence="1">
    <location>
        <begin position="389"/>
        <end position="486"/>
    </location>
</feature>
<dbReference type="AlphaFoldDB" id="A0A0M3K6R7"/>
<dbReference type="SUPFAM" id="SSF52799">
    <property type="entry name" value="(Phosphotyrosine protein) phosphatases II"/>
    <property type="match status" value="1"/>
</dbReference>
<name>A0A0M3K6R7_ANISI</name>
<dbReference type="PROSITE" id="PS50056">
    <property type="entry name" value="TYR_PHOSPHATASE_2"/>
    <property type="match status" value="1"/>
</dbReference>
<dbReference type="Pfam" id="PF00102">
    <property type="entry name" value="Y_phosphatase"/>
    <property type="match status" value="1"/>
</dbReference>
<evidence type="ECO:0000313" key="5">
    <source>
        <dbReference type="Proteomes" id="UP000267096"/>
    </source>
</evidence>
<accession>A0A0M3K6R7</accession>
<feature type="domain" description="Tyrosine specific protein phosphatases" evidence="3">
    <location>
        <begin position="262"/>
        <end position="330"/>
    </location>
</feature>
<dbReference type="PRINTS" id="PR00700">
    <property type="entry name" value="PRTYPHPHTASE"/>
</dbReference>
<evidence type="ECO:0000259" key="3">
    <source>
        <dbReference type="PROSITE" id="PS50056"/>
    </source>
</evidence>
<dbReference type="PANTHER" id="PTHR46163">
    <property type="entry name" value="TYROSINE-PROTEIN PHOSPHATASE-RELATED"/>
    <property type="match status" value="1"/>
</dbReference>
<dbReference type="SMART" id="SM00194">
    <property type="entry name" value="PTPc"/>
    <property type="match status" value="1"/>
</dbReference>
<dbReference type="InterPro" id="IPR000387">
    <property type="entry name" value="Tyr_Pase_dom"/>
</dbReference>
<dbReference type="PROSITE" id="PS50055">
    <property type="entry name" value="TYR_PHOSPHATASE_PTP"/>
    <property type="match status" value="1"/>
</dbReference>
<organism evidence="6">
    <name type="scientific">Anisakis simplex</name>
    <name type="common">Herring worm</name>
    <dbReference type="NCBI Taxonomy" id="6269"/>
    <lineage>
        <taxon>Eukaryota</taxon>
        <taxon>Metazoa</taxon>
        <taxon>Ecdysozoa</taxon>
        <taxon>Nematoda</taxon>
        <taxon>Chromadorea</taxon>
        <taxon>Rhabditida</taxon>
        <taxon>Spirurina</taxon>
        <taxon>Ascaridomorpha</taxon>
        <taxon>Ascaridoidea</taxon>
        <taxon>Anisakidae</taxon>
        <taxon>Anisakis</taxon>
        <taxon>Anisakis simplex complex</taxon>
    </lineage>
</organism>
<feature type="region of interest" description="Disordered" evidence="1">
    <location>
        <begin position="1"/>
        <end position="79"/>
    </location>
</feature>
<dbReference type="Gene3D" id="3.90.190.10">
    <property type="entry name" value="Protein tyrosine phosphatase superfamily"/>
    <property type="match status" value="1"/>
</dbReference>
<reference evidence="4 5" key="2">
    <citation type="submission" date="2018-11" db="EMBL/GenBank/DDBJ databases">
        <authorList>
            <consortium name="Pathogen Informatics"/>
        </authorList>
    </citation>
    <scope>NUCLEOTIDE SEQUENCE [LARGE SCALE GENOMIC DNA]</scope>
</reference>
<dbReference type="InterPro" id="IPR003595">
    <property type="entry name" value="Tyr_Pase_cat"/>
</dbReference>
<dbReference type="Proteomes" id="UP000267096">
    <property type="component" value="Unassembled WGS sequence"/>
</dbReference>
<dbReference type="CDD" id="cd00047">
    <property type="entry name" value="PTPc"/>
    <property type="match status" value="1"/>
</dbReference>
<dbReference type="InterPro" id="IPR000242">
    <property type="entry name" value="PTP_cat"/>
</dbReference>
<dbReference type="SMART" id="SM00404">
    <property type="entry name" value="PTPc_motif"/>
    <property type="match status" value="1"/>
</dbReference>
<protein>
    <submittedName>
        <fullName evidence="6">Tyrosine-protein phosphatase domain-containing protein</fullName>
    </submittedName>
</protein>
<dbReference type="EMBL" id="UYRR01032777">
    <property type="protein sequence ID" value="VDK56774.1"/>
    <property type="molecule type" value="Genomic_DNA"/>
</dbReference>
<gene>
    <name evidence="4" type="ORF">ASIM_LOCUS16065</name>
</gene>
<dbReference type="InterPro" id="IPR052782">
    <property type="entry name" value="Oocyte-zygote_transition_reg"/>
</dbReference>
<proteinExistence type="predicted"/>
<sequence length="504" mass="57343">MDAAEKKDDSSGSEKARVASRKGQDRDSSGSKRRMIRNLIDDMFLSFRQHKKKRPEVKEKKKKSKPAAKTESKASRQYPSSDAQKEHFCKFLSELFALGIEGLIREYQTNLKNYVPPGTTRVAFNRNMVRNRYKDVVCIDQTRVVLKNDKQDYIHASYVRGDPLVNPFICTQGPMKNTVNDFWKMMIQEKVSLIFMLCNVVEARKIKCVQYWPPEEGETIEFAGVVIKNISVDDEDSTLVMTKLDVEGMPDKWVPTSVFAPFRMLKMARQSTSRPTPVHCSARIGRKGCIVALELCIQILLMLKPFNLICAIKQLRAMRMGAVQTDIQLVYVARCLVAYATACSVMDNKSELKEKATKFEDEYNAYLKSKESVKENLIADEAVACPEEESPYFQKATTPQERYDQKTPPVLSPRSNKTPPQPSPRINAASFQPAPADLPPSQRRPPYAQMQDKPGLINLMVPQPAPADLSPSRRRPPYAQIQDRPELINGTVPQIGFWDNFRQH</sequence>
<evidence type="ECO:0000256" key="1">
    <source>
        <dbReference type="SAM" id="MobiDB-lite"/>
    </source>
</evidence>
<dbReference type="GO" id="GO:0004725">
    <property type="term" value="F:protein tyrosine phosphatase activity"/>
    <property type="evidence" value="ECO:0007669"/>
    <property type="project" value="InterPro"/>
</dbReference>
<evidence type="ECO:0000313" key="4">
    <source>
        <dbReference type="EMBL" id="VDK56774.1"/>
    </source>
</evidence>
<reference evidence="6" key="1">
    <citation type="submission" date="2017-02" db="UniProtKB">
        <authorList>
            <consortium name="WormBaseParasite"/>
        </authorList>
    </citation>
    <scope>IDENTIFICATION</scope>
</reference>
<keyword evidence="5" id="KW-1185">Reference proteome</keyword>
<feature type="compositionally biased region" description="Basic and acidic residues" evidence="1">
    <location>
        <begin position="1"/>
        <end position="30"/>
    </location>
</feature>